<dbReference type="InterPro" id="IPR036322">
    <property type="entry name" value="WD40_repeat_dom_sf"/>
</dbReference>
<organism evidence="8 9">
    <name type="scientific">Ktedonobacter robiniae</name>
    <dbReference type="NCBI Taxonomy" id="2778365"/>
    <lineage>
        <taxon>Bacteria</taxon>
        <taxon>Bacillati</taxon>
        <taxon>Chloroflexota</taxon>
        <taxon>Ktedonobacteria</taxon>
        <taxon>Ktedonobacterales</taxon>
        <taxon>Ktedonobacteraceae</taxon>
        <taxon>Ktedonobacter</taxon>
    </lineage>
</organism>
<dbReference type="Gene3D" id="2.130.10.10">
    <property type="entry name" value="YVTN repeat-like/Quinoprotein amine dehydrogenase"/>
    <property type="match status" value="2"/>
</dbReference>
<evidence type="ECO:0000256" key="4">
    <source>
        <dbReference type="ARBA" id="ARBA00022840"/>
    </source>
</evidence>
<dbReference type="SMART" id="SM00320">
    <property type="entry name" value="WD40"/>
    <property type="match status" value="5"/>
</dbReference>
<dbReference type="Gene3D" id="1.10.510.10">
    <property type="entry name" value="Transferase(Phosphotransferase) domain 1"/>
    <property type="match status" value="1"/>
</dbReference>
<name>A0ABQ3V3V0_9CHLR</name>
<dbReference type="InterPro" id="IPR017441">
    <property type="entry name" value="Protein_kinase_ATP_BS"/>
</dbReference>
<dbReference type="Gene3D" id="3.30.200.20">
    <property type="entry name" value="Phosphorylase Kinase, domain 1"/>
    <property type="match status" value="1"/>
</dbReference>
<dbReference type="PROSITE" id="PS00107">
    <property type="entry name" value="PROTEIN_KINASE_ATP"/>
    <property type="match status" value="1"/>
</dbReference>
<dbReference type="InterPro" id="IPR015943">
    <property type="entry name" value="WD40/YVTN_repeat-like_dom_sf"/>
</dbReference>
<gene>
    <name evidence="8" type="ORF">KSB_83240</name>
</gene>
<accession>A0ABQ3V3V0</accession>
<keyword evidence="5" id="KW-0853">WD repeat</keyword>
<dbReference type="PROSITE" id="PS00108">
    <property type="entry name" value="PROTEIN_KINASE_ST"/>
    <property type="match status" value="1"/>
</dbReference>
<keyword evidence="3" id="KW-0418">Kinase</keyword>
<evidence type="ECO:0000256" key="3">
    <source>
        <dbReference type="ARBA" id="ARBA00022777"/>
    </source>
</evidence>
<keyword evidence="4 6" id="KW-0067">ATP-binding</keyword>
<dbReference type="CDD" id="cd14014">
    <property type="entry name" value="STKc_PknB_like"/>
    <property type="match status" value="1"/>
</dbReference>
<evidence type="ECO:0000256" key="1">
    <source>
        <dbReference type="ARBA" id="ARBA00022679"/>
    </source>
</evidence>
<dbReference type="SUPFAM" id="SSF56112">
    <property type="entry name" value="Protein kinase-like (PK-like)"/>
    <property type="match status" value="1"/>
</dbReference>
<dbReference type="PROSITE" id="PS50082">
    <property type="entry name" value="WD_REPEATS_2"/>
    <property type="match status" value="2"/>
</dbReference>
<evidence type="ECO:0000313" key="9">
    <source>
        <dbReference type="Proteomes" id="UP000654345"/>
    </source>
</evidence>
<dbReference type="Proteomes" id="UP000654345">
    <property type="component" value="Unassembled WGS sequence"/>
</dbReference>
<protein>
    <recommendedName>
        <fullName evidence="7">Protein kinase domain-containing protein</fullName>
    </recommendedName>
</protein>
<evidence type="ECO:0000256" key="5">
    <source>
        <dbReference type="PROSITE-ProRule" id="PRU00221"/>
    </source>
</evidence>
<comment type="caution">
    <text evidence="8">The sequence shown here is derived from an EMBL/GenBank/DDBJ whole genome shotgun (WGS) entry which is preliminary data.</text>
</comment>
<sequence length="674" mass="73495">MKQQQQSSVSHAGKQFGNYRLQRLLGRGGFAEVYLAEHMYLATQAAIKLLHTEHSDQEGFLKEARLIARLQHPHIVPILEFDVQHAIPYMVMEYIPNGTLRQRVPAHTRLPLTHVAHYSRQIASALQYIHDQGLIHGDVKPENILISSQQQLLLSDFGLASLTSQQAQENIVGTVEYMAPEQFQHQLSPLCDQYALAVMVYEWLTGQPPFSGTYVEIATQHALTPPPPLHEHMGQPLPALESVLQKALAKDPGERFANINAFANALEYACQHDSQQVVPAQQPGPSSVPRRYVLQGALGVGALALLGVGGLTWWNSAHLSSPSQTPTTQHPPTPTPTVIQPGALVYTYKGHSSLVSALGWSPDGKRIASGGGAAPSVTHIGETPTAVHDDHSVHAWDAFTGNNVAIYYGHKDAVATLAWSSDGKSVASSGYGHPQTHLWDPTTGQGIATHDEDIEPPDDIIGSVDRIAWAPNAVELLLTCSDGTIRTWNPTNKHMSYLYISLDGLPARCSPDGKYVVQQTFQGFDVLQLPSRTRISSFTHGIGAAIDALWSPDNTRIVSQMAHGSPCVWNALAGTKIVEFTDDIVSLVMSWSPDGKYIASFGDNRVLQVWHSTTGKLLRSYPGQGQRSKALPGHPIISLSLSATKTELFASGKCKSFYFVLSRKQTALNANSHR</sequence>
<feature type="repeat" description="WD" evidence="5">
    <location>
        <begin position="589"/>
        <end position="620"/>
    </location>
</feature>
<keyword evidence="2 6" id="KW-0547">Nucleotide-binding</keyword>
<evidence type="ECO:0000259" key="7">
    <source>
        <dbReference type="PROSITE" id="PS50011"/>
    </source>
</evidence>
<dbReference type="InterPro" id="IPR008271">
    <property type="entry name" value="Ser/Thr_kinase_AS"/>
</dbReference>
<evidence type="ECO:0000256" key="6">
    <source>
        <dbReference type="PROSITE-ProRule" id="PRU10141"/>
    </source>
</evidence>
<dbReference type="PANTHER" id="PTHR43289">
    <property type="entry name" value="MITOGEN-ACTIVATED PROTEIN KINASE KINASE KINASE 20-RELATED"/>
    <property type="match status" value="1"/>
</dbReference>
<dbReference type="EMBL" id="BNJG01000003">
    <property type="protein sequence ID" value="GHO59849.1"/>
    <property type="molecule type" value="Genomic_DNA"/>
</dbReference>
<dbReference type="InterPro" id="IPR011009">
    <property type="entry name" value="Kinase-like_dom_sf"/>
</dbReference>
<keyword evidence="9" id="KW-1185">Reference proteome</keyword>
<dbReference type="PANTHER" id="PTHR43289:SF34">
    <property type="entry name" value="SERINE_THREONINE-PROTEIN KINASE YBDM-RELATED"/>
    <property type="match status" value="1"/>
</dbReference>
<feature type="domain" description="Protein kinase" evidence="7">
    <location>
        <begin position="19"/>
        <end position="269"/>
    </location>
</feature>
<feature type="binding site" evidence="6">
    <location>
        <position position="48"/>
    </location>
    <ligand>
        <name>ATP</name>
        <dbReference type="ChEBI" id="CHEBI:30616"/>
    </ligand>
</feature>
<dbReference type="PROSITE" id="PS50011">
    <property type="entry name" value="PROTEIN_KINASE_DOM"/>
    <property type="match status" value="1"/>
</dbReference>
<dbReference type="InterPro" id="IPR000719">
    <property type="entry name" value="Prot_kinase_dom"/>
</dbReference>
<dbReference type="InterPro" id="IPR001680">
    <property type="entry name" value="WD40_rpt"/>
</dbReference>
<evidence type="ECO:0000256" key="2">
    <source>
        <dbReference type="ARBA" id="ARBA00022741"/>
    </source>
</evidence>
<evidence type="ECO:0000313" key="8">
    <source>
        <dbReference type="EMBL" id="GHO59849.1"/>
    </source>
</evidence>
<dbReference type="Pfam" id="PF00400">
    <property type="entry name" value="WD40"/>
    <property type="match status" value="3"/>
</dbReference>
<reference evidence="8 9" key="1">
    <citation type="journal article" date="2021" name="Int. J. Syst. Evol. Microbiol.">
        <title>Reticulibacter mediterranei gen. nov., sp. nov., within the new family Reticulibacteraceae fam. nov., and Ktedonospora formicarum gen. nov., sp. nov., Ktedonobacter robiniae sp. nov., Dictyobacter formicarum sp. nov. and Dictyobacter arantiisoli sp. nov., belonging to the class Ktedonobacteria.</title>
        <authorList>
            <person name="Yabe S."/>
            <person name="Zheng Y."/>
            <person name="Wang C.M."/>
            <person name="Sakai Y."/>
            <person name="Abe K."/>
            <person name="Yokota A."/>
            <person name="Donadio S."/>
            <person name="Cavaletti L."/>
            <person name="Monciardini P."/>
        </authorList>
    </citation>
    <scope>NUCLEOTIDE SEQUENCE [LARGE SCALE GENOMIC DNA]</scope>
    <source>
        <strain evidence="8 9">SOSP1-30</strain>
    </source>
</reference>
<dbReference type="SMART" id="SM00220">
    <property type="entry name" value="S_TKc"/>
    <property type="match status" value="1"/>
</dbReference>
<dbReference type="Pfam" id="PF00069">
    <property type="entry name" value="Pkinase"/>
    <property type="match status" value="1"/>
</dbReference>
<proteinExistence type="predicted"/>
<feature type="repeat" description="WD" evidence="5">
    <location>
        <begin position="407"/>
        <end position="449"/>
    </location>
</feature>
<keyword evidence="1" id="KW-0808">Transferase</keyword>
<dbReference type="SUPFAM" id="SSF50978">
    <property type="entry name" value="WD40 repeat-like"/>
    <property type="match status" value="1"/>
</dbReference>